<dbReference type="Gene3D" id="3.90.180.10">
    <property type="entry name" value="Medium-chain alcohol dehydrogenases, catalytic domain"/>
    <property type="match status" value="1"/>
</dbReference>
<dbReference type="PANTHER" id="PTHR45033:SF3">
    <property type="entry name" value="DEHYDROGENASE, PUTATIVE (AFU_ORTHOLOGUE AFUA_2G13270)-RELATED"/>
    <property type="match status" value="1"/>
</dbReference>
<dbReference type="SUPFAM" id="SSF51735">
    <property type="entry name" value="NAD(P)-binding Rossmann-fold domains"/>
    <property type="match status" value="1"/>
</dbReference>
<evidence type="ECO:0000313" key="3">
    <source>
        <dbReference type="Proteomes" id="UP001224359"/>
    </source>
</evidence>
<dbReference type="InterPro" id="IPR013149">
    <property type="entry name" value="ADH-like_C"/>
</dbReference>
<organism evidence="2 3">
    <name type="scientific">Alkalibacillus salilacus</name>
    <dbReference type="NCBI Taxonomy" id="284582"/>
    <lineage>
        <taxon>Bacteria</taxon>
        <taxon>Bacillati</taxon>
        <taxon>Bacillota</taxon>
        <taxon>Bacilli</taxon>
        <taxon>Bacillales</taxon>
        <taxon>Bacillaceae</taxon>
        <taxon>Alkalibacillus</taxon>
    </lineage>
</organism>
<dbReference type="EMBL" id="JAUSTQ010000010">
    <property type="protein sequence ID" value="MDQ0160249.1"/>
    <property type="molecule type" value="Genomic_DNA"/>
</dbReference>
<dbReference type="PANTHER" id="PTHR45033">
    <property type="match status" value="1"/>
</dbReference>
<feature type="domain" description="Enoyl reductase (ER)" evidence="1">
    <location>
        <begin position="11"/>
        <end position="327"/>
    </location>
</feature>
<reference evidence="2 3" key="1">
    <citation type="submission" date="2023-07" db="EMBL/GenBank/DDBJ databases">
        <title>Genomic Encyclopedia of Type Strains, Phase IV (KMG-IV): sequencing the most valuable type-strain genomes for metagenomic binning, comparative biology and taxonomic classification.</title>
        <authorList>
            <person name="Goeker M."/>
        </authorList>
    </citation>
    <scope>NUCLEOTIDE SEQUENCE [LARGE SCALE GENOMIC DNA]</scope>
    <source>
        <strain evidence="2 3">DSM 16460</strain>
    </source>
</reference>
<dbReference type="InterPro" id="IPR011032">
    <property type="entry name" value="GroES-like_sf"/>
</dbReference>
<dbReference type="Pfam" id="PF08240">
    <property type="entry name" value="ADH_N"/>
    <property type="match status" value="1"/>
</dbReference>
<dbReference type="InterPro" id="IPR036291">
    <property type="entry name" value="NAD(P)-bd_dom_sf"/>
</dbReference>
<dbReference type="Pfam" id="PF00107">
    <property type="entry name" value="ADH_zinc_N"/>
    <property type="match status" value="1"/>
</dbReference>
<dbReference type="SUPFAM" id="SSF50129">
    <property type="entry name" value="GroES-like"/>
    <property type="match status" value="1"/>
</dbReference>
<dbReference type="RefSeq" id="WP_306977364.1">
    <property type="nucleotide sequence ID" value="NZ_JAUSTQ010000010.1"/>
</dbReference>
<name>A0ABT9VH51_9BACI</name>
<protein>
    <submittedName>
        <fullName evidence="2">Zinc-binding alcohol dehydrogenase/oxidoreductase</fullName>
    </submittedName>
</protein>
<proteinExistence type="predicted"/>
<accession>A0ABT9VH51</accession>
<dbReference type="Proteomes" id="UP001224359">
    <property type="component" value="Unassembled WGS sequence"/>
</dbReference>
<dbReference type="InterPro" id="IPR052711">
    <property type="entry name" value="Zinc_ADH-like"/>
</dbReference>
<sequence>MKAIVHEKMPGLDGLAFQDIQEPSVGVNEVKVKLKTAGLNRRDISVTGRRQEGADPLVLGSDGAGIIEEVGAEVSDWKPGDEVIINPGIGWIQNDDAPPKGFQIVGLPDDGTFAEYYVVNEQYIERKPTSLNWDEAGVVALAGLTAYRAVFTRGNIQAGDTVLLPGIGSGVLTYALKFLKAIGARVIVTSRLEAKLETAKSLGADRGVLTTSDWQVELADETIDVVIESVGRATFQKSIEAVRRGGTIVMFGATTEDTVEFDLRQFFYGQYNLLGTTMGSVEELREMLSFVDKYGIKPEIDTMFTLDQYAEAFEYLRDSNNFGKVGFRIE</sequence>
<dbReference type="SMART" id="SM00829">
    <property type="entry name" value="PKS_ER"/>
    <property type="match status" value="1"/>
</dbReference>
<keyword evidence="3" id="KW-1185">Reference proteome</keyword>
<comment type="caution">
    <text evidence="2">The sequence shown here is derived from an EMBL/GenBank/DDBJ whole genome shotgun (WGS) entry which is preliminary data.</text>
</comment>
<dbReference type="InterPro" id="IPR020843">
    <property type="entry name" value="ER"/>
</dbReference>
<dbReference type="InterPro" id="IPR013154">
    <property type="entry name" value="ADH-like_N"/>
</dbReference>
<gene>
    <name evidence="2" type="ORF">J2S77_002252</name>
</gene>
<evidence type="ECO:0000259" key="1">
    <source>
        <dbReference type="SMART" id="SM00829"/>
    </source>
</evidence>
<evidence type="ECO:0000313" key="2">
    <source>
        <dbReference type="EMBL" id="MDQ0160249.1"/>
    </source>
</evidence>
<dbReference type="Gene3D" id="3.40.50.720">
    <property type="entry name" value="NAD(P)-binding Rossmann-like Domain"/>
    <property type="match status" value="1"/>
</dbReference>